<reference evidence="6" key="1">
    <citation type="journal article" date="2023" name="Mol. Phylogenet. Evol.">
        <title>Genome-scale phylogeny and comparative genomics of the fungal order Sordariales.</title>
        <authorList>
            <person name="Hensen N."/>
            <person name="Bonometti L."/>
            <person name="Westerberg I."/>
            <person name="Brannstrom I.O."/>
            <person name="Guillou S."/>
            <person name="Cros-Aarteil S."/>
            <person name="Calhoun S."/>
            <person name="Haridas S."/>
            <person name="Kuo A."/>
            <person name="Mondo S."/>
            <person name="Pangilinan J."/>
            <person name="Riley R."/>
            <person name="LaButti K."/>
            <person name="Andreopoulos B."/>
            <person name="Lipzen A."/>
            <person name="Chen C."/>
            <person name="Yan M."/>
            <person name="Daum C."/>
            <person name="Ng V."/>
            <person name="Clum A."/>
            <person name="Steindorff A."/>
            <person name="Ohm R.A."/>
            <person name="Martin F."/>
            <person name="Silar P."/>
            <person name="Natvig D.O."/>
            <person name="Lalanne C."/>
            <person name="Gautier V."/>
            <person name="Ament-Velasquez S.L."/>
            <person name="Kruys A."/>
            <person name="Hutchinson M.I."/>
            <person name="Powell A.J."/>
            <person name="Barry K."/>
            <person name="Miller A.N."/>
            <person name="Grigoriev I.V."/>
            <person name="Debuchy R."/>
            <person name="Gladieux P."/>
            <person name="Hiltunen Thoren M."/>
            <person name="Johannesson H."/>
        </authorList>
    </citation>
    <scope>NUCLEOTIDE SEQUENCE</scope>
    <source>
        <strain evidence="6">CBS 103.79</strain>
    </source>
</reference>
<organism evidence="6 7">
    <name type="scientific">Staphylotrichum tortipilum</name>
    <dbReference type="NCBI Taxonomy" id="2831512"/>
    <lineage>
        <taxon>Eukaryota</taxon>
        <taxon>Fungi</taxon>
        <taxon>Dikarya</taxon>
        <taxon>Ascomycota</taxon>
        <taxon>Pezizomycotina</taxon>
        <taxon>Sordariomycetes</taxon>
        <taxon>Sordariomycetidae</taxon>
        <taxon>Sordariales</taxon>
        <taxon>Chaetomiaceae</taxon>
        <taxon>Staphylotrichum</taxon>
    </lineage>
</organism>
<feature type="compositionally biased region" description="Basic and acidic residues" evidence="5">
    <location>
        <begin position="380"/>
        <end position="393"/>
    </location>
</feature>
<dbReference type="GO" id="GO:0008296">
    <property type="term" value="F:3'-5'-DNA exonuclease activity"/>
    <property type="evidence" value="ECO:0007669"/>
    <property type="project" value="TreeGrafter"/>
</dbReference>
<comment type="similarity">
    <text evidence="1">Belongs to the metallo-dependent hydrolases superfamily. TatD-type hydrolase family.</text>
</comment>
<dbReference type="SUPFAM" id="SSF51556">
    <property type="entry name" value="Metallo-dependent hydrolases"/>
    <property type="match status" value="1"/>
</dbReference>
<dbReference type="AlphaFoldDB" id="A0AAN6MFH4"/>
<feature type="region of interest" description="Disordered" evidence="5">
    <location>
        <begin position="99"/>
        <end position="142"/>
    </location>
</feature>
<keyword evidence="4" id="KW-0378">Hydrolase</keyword>
<dbReference type="Gene3D" id="3.20.20.140">
    <property type="entry name" value="Metal-dependent hydrolases"/>
    <property type="match status" value="1"/>
</dbReference>
<dbReference type="PANTHER" id="PTHR10060">
    <property type="entry name" value="TATD FAMILY DEOXYRIBONUCLEASE"/>
    <property type="match status" value="1"/>
</dbReference>
<evidence type="ECO:0000256" key="5">
    <source>
        <dbReference type="SAM" id="MobiDB-lite"/>
    </source>
</evidence>
<dbReference type="PANTHER" id="PTHR10060:SF15">
    <property type="entry name" value="DEOXYRIBONUCLEASE TATDN1"/>
    <property type="match status" value="1"/>
</dbReference>
<accession>A0AAN6MFH4</accession>
<proteinExistence type="inferred from homology"/>
<dbReference type="Proteomes" id="UP001303889">
    <property type="component" value="Unassembled WGS sequence"/>
</dbReference>
<dbReference type="InterPro" id="IPR001130">
    <property type="entry name" value="TatD-like"/>
</dbReference>
<dbReference type="FunFam" id="3.20.20.140:FF:000176">
    <property type="entry name" value="Deoxyribonuclease tatD"/>
    <property type="match status" value="1"/>
</dbReference>
<dbReference type="GO" id="GO:0005829">
    <property type="term" value="C:cytosol"/>
    <property type="evidence" value="ECO:0007669"/>
    <property type="project" value="TreeGrafter"/>
</dbReference>
<evidence type="ECO:0000313" key="6">
    <source>
        <dbReference type="EMBL" id="KAK3899249.1"/>
    </source>
</evidence>
<protein>
    <submittedName>
        <fullName evidence="6">Uncharacterized protein</fullName>
    </submittedName>
</protein>
<evidence type="ECO:0000256" key="1">
    <source>
        <dbReference type="ARBA" id="ARBA00009275"/>
    </source>
</evidence>
<evidence type="ECO:0000313" key="7">
    <source>
        <dbReference type="Proteomes" id="UP001303889"/>
    </source>
</evidence>
<dbReference type="Pfam" id="PF01026">
    <property type="entry name" value="TatD_DNase"/>
    <property type="match status" value="1"/>
</dbReference>
<dbReference type="InterPro" id="IPR018228">
    <property type="entry name" value="DNase_TatD-rel_CS"/>
</dbReference>
<evidence type="ECO:0000256" key="2">
    <source>
        <dbReference type="ARBA" id="ARBA00022722"/>
    </source>
</evidence>
<dbReference type="EMBL" id="MU855811">
    <property type="protein sequence ID" value="KAK3899249.1"/>
    <property type="molecule type" value="Genomic_DNA"/>
</dbReference>
<evidence type="ECO:0000256" key="3">
    <source>
        <dbReference type="ARBA" id="ARBA00022723"/>
    </source>
</evidence>
<reference evidence="6" key="2">
    <citation type="submission" date="2023-05" db="EMBL/GenBank/DDBJ databases">
        <authorList>
            <consortium name="Lawrence Berkeley National Laboratory"/>
            <person name="Steindorff A."/>
            <person name="Hensen N."/>
            <person name="Bonometti L."/>
            <person name="Westerberg I."/>
            <person name="Brannstrom I.O."/>
            <person name="Guillou S."/>
            <person name="Cros-Aarteil S."/>
            <person name="Calhoun S."/>
            <person name="Haridas S."/>
            <person name="Kuo A."/>
            <person name="Mondo S."/>
            <person name="Pangilinan J."/>
            <person name="Riley R."/>
            <person name="Labutti K."/>
            <person name="Andreopoulos B."/>
            <person name="Lipzen A."/>
            <person name="Chen C."/>
            <person name="Yanf M."/>
            <person name="Daum C."/>
            <person name="Ng V."/>
            <person name="Clum A."/>
            <person name="Ohm R."/>
            <person name="Martin F."/>
            <person name="Silar P."/>
            <person name="Natvig D."/>
            <person name="Lalanne C."/>
            <person name="Gautier V."/>
            <person name="Ament-Velasquez S.L."/>
            <person name="Kruys A."/>
            <person name="Hutchinson M.I."/>
            <person name="Powell A.J."/>
            <person name="Barry K."/>
            <person name="Miller A.N."/>
            <person name="Grigoriev I.V."/>
            <person name="Debuchy R."/>
            <person name="Gladieux P."/>
            <person name="Thoren M.H."/>
            <person name="Johannesson H."/>
        </authorList>
    </citation>
    <scope>NUCLEOTIDE SEQUENCE</scope>
    <source>
        <strain evidence="6">CBS 103.79</strain>
    </source>
</reference>
<sequence length="447" mass="48352">MAEPLPLGANGAPAAPTYTPRYIDIGINLADPIFRGRYHGKSRHPDDLAAVVGRAVEVGCTKLIVTGSSFKSSRDALKLAQEFPGTVFSTAGVHPCSSSIFSPSHHKHHDESQSEGEGDAEPEHTPACDPDPTKPIPDGDGVDLARSERIIADLATLIHDARQPSLSSSSPPHLVAFGEFGLDYDRLHYCSREVQLHSFAAQLALAASLSPQLPLFLHSRAAHDDFVRLLKEAFGPRLERLEKGGVVHSFTGTVAEMQELAELGLYIGVNGCSFKTEENCAVVKEIGLSRVMLETDGPWCEVRPSHEGWKYLVEFEVKAKEARLAAEAEAAKAAAAAATDAAADASDSGTATPGGTEKPRRHRKWRNPPPQQPQPRGRNQKKEPDVPERYKTVKKEKWEEGAMVKGRNEPCTIDRIAKIVAGIKGVSVEEVCEAAWANTVKVFGVDS</sequence>
<keyword evidence="7" id="KW-1185">Reference proteome</keyword>
<dbReference type="CDD" id="cd01310">
    <property type="entry name" value="TatD_DNAse"/>
    <property type="match status" value="1"/>
</dbReference>
<gene>
    <name evidence="6" type="ORF">C8A05DRAFT_46624</name>
</gene>
<dbReference type="InterPro" id="IPR050891">
    <property type="entry name" value="TatD-type_Hydrolase"/>
</dbReference>
<dbReference type="InterPro" id="IPR032466">
    <property type="entry name" value="Metal_Hydrolase"/>
</dbReference>
<feature type="compositionally biased region" description="Low complexity" evidence="5">
    <location>
        <begin position="341"/>
        <end position="351"/>
    </location>
</feature>
<keyword evidence="2" id="KW-0540">Nuclease</keyword>
<feature type="region of interest" description="Disordered" evidence="5">
    <location>
        <begin position="341"/>
        <end position="393"/>
    </location>
</feature>
<dbReference type="GO" id="GO:0046872">
    <property type="term" value="F:metal ion binding"/>
    <property type="evidence" value="ECO:0007669"/>
    <property type="project" value="UniProtKB-KW"/>
</dbReference>
<comment type="caution">
    <text evidence="6">The sequence shown here is derived from an EMBL/GenBank/DDBJ whole genome shotgun (WGS) entry which is preliminary data.</text>
</comment>
<keyword evidence="3" id="KW-0479">Metal-binding</keyword>
<evidence type="ECO:0000256" key="4">
    <source>
        <dbReference type="ARBA" id="ARBA00022801"/>
    </source>
</evidence>
<dbReference type="PROSITE" id="PS01090">
    <property type="entry name" value="TATD_2"/>
    <property type="match status" value="1"/>
</dbReference>
<name>A0AAN6MFH4_9PEZI</name>